<sequence length="157" mass="18724">MAQGIEPLGIRLLFNSSYFFCFALLISIRENNFISDKCLYVICFISLLYNACFIIKIPTNFIFYKNAVENLVKNKKELPVYYYDDEKKIVPTEYQIPFTNKSFNYIHENKQPDYIYKSILRLNNPSIEFLDKKPTENTQLIIYSSEINHFIEKQKIR</sequence>
<organism evidence="2 3">
    <name type="scientific">Empedobacter brevis NBRC 14943 = ATCC 43319</name>
    <dbReference type="NCBI Taxonomy" id="1218108"/>
    <lineage>
        <taxon>Bacteria</taxon>
        <taxon>Pseudomonadati</taxon>
        <taxon>Bacteroidota</taxon>
        <taxon>Flavobacteriia</taxon>
        <taxon>Flavobacteriales</taxon>
        <taxon>Weeksellaceae</taxon>
        <taxon>Empedobacter</taxon>
    </lineage>
</organism>
<dbReference type="AlphaFoldDB" id="A0A511NJF7"/>
<name>A0A511NJF7_9FLAO</name>
<evidence type="ECO:0000256" key="1">
    <source>
        <dbReference type="SAM" id="Phobius"/>
    </source>
</evidence>
<accession>A0A511NJF7</accession>
<reference evidence="2 3" key="1">
    <citation type="submission" date="2019-07" db="EMBL/GenBank/DDBJ databases">
        <title>Whole genome shotgun sequence of Empedobacter brevis NBRC 14943.</title>
        <authorList>
            <person name="Hosoyama A."/>
            <person name="Uohara A."/>
            <person name="Ohji S."/>
            <person name="Ichikawa N."/>
        </authorList>
    </citation>
    <scope>NUCLEOTIDE SEQUENCE [LARGE SCALE GENOMIC DNA]</scope>
    <source>
        <strain evidence="2 3">NBRC 14943</strain>
    </source>
</reference>
<keyword evidence="1" id="KW-1133">Transmembrane helix</keyword>
<evidence type="ECO:0000313" key="2">
    <source>
        <dbReference type="EMBL" id="GEM52827.1"/>
    </source>
</evidence>
<evidence type="ECO:0000313" key="3">
    <source>
        <dbReference type="Proteomes" id="UP000321245"/>
    </source>
</evidence>
<dbReference type="Proteomes" id="UP000321245">
    <property type="component" value="Unassembled WGS sequence"/>
</dbReference>
<feature type="transmembrane region" description="Helical" evidence="1">
    <location>
        <begin position="12"/>
        <end position="28"/>
    </location>
</feature>
<dbReference type="EMBL" id="BJXC01000020">
    <property type="protein sequence ID" value="GEM52827.1"/>
    <property type="molecule type" value="Genomic_DNA"/>
</dbReference>
<keyword evidence="3" id="KW-1185">Reference proteome</keyword>
<keyword evidence="1" id="KW-0472">Membrane</keyword>
<comment type="caution">
    <text evidence="2">The sequence shown here is derived from an EMBL/GenBank/DDBJ whole genome shotgun (WGS) entry which is preliminary data.</text>
</comment>
<feature type="transmembrane region" description="Helical" evidence="1">
    <location>
        <begin position="34"/>
        <end position="55"/>
    </location>
</feature>
<keyword evidence="1" id="KW-0812">Transmembrane</keyword>
<gene>
    <name evidence="2" type="ORF">EB1_26170</name>
</gene>
<dbReference type="STRING" id="1218108.GCA_000382425_01356"/>
<protein>
    <submittedName>
        <fullName evidence="2">Uncharacterized protein</fullName>
    </submittedName>
</protein>
<proteinExistence type="predicted"/>